<keyword evidence="8" id="KW-1185">Reference proteome</keyword>
<dbReference type="RefSeq" id="WP_168822044.1">
    <property type="nucleotide sequence ID" value="NZ_CP073013.1"/>
</dbReference>
<keyword evidence="6" id="KW-0812">Transmembrane</keyword>
<gene>
    <name evidence="7" type="primary">rmuC</name>
    <name evidence="7" type="ORF">HGG82_00275</name>
</gene>
<sequence length="437" mass="49450">MTDWLSQSVWVLSGFCIGAILLSGIAGVIVQAMRRQWQLTEEKMQQQNAELLRLLQQSKDQIHYLEKESLTLEQQFAAAQSVWQEKEAFYREQKKQNATEFKQMAHEIMSQQGQQLAKENERQLGSLLTPLGSQIQKFQESVEKSYQEEARERFSLVKEIKGLQLLNQKISDDAVSLTHALKGQNKLQGGWGEVILERILERSGLEKGREYETQASYQTAEGRRLQPDVVIHLPEGKQIIVDSKMVLISYLAYMEAETDEDRNRALKQHLEAVRRHMKELSAKSYHDLPGVTSLDFVLLFIPIEAAFGLALQGDNGLFSEAFEHNIIIVGPSNLLATLRTIQNIWRNEKQSQNAIEIARQAGAMYDKFSSFVQDMDDIGSKLDAVSRTHDAALKKLTAGRGNLVARAEKLKLMGAKTSKALPVEYLNDDVLTDESSD</sequence>
<evidence type="ECO:0000256" key="4">
    <source>
        <dbReference type="ARBA" id="ARBA00023172"/>
    </source>
</evidence>
<evidence type="ECO:0000256" key="6">
    <source>
        <dbReference type="SAM" id="Phobius"/>
    </source>
</evidence>
<keyword evidence="6" id="KW-1133">Transmembrane helix</keyword>
<evidence type="ECO:0000256" key="2">
    <source>
        <dbReference type="ARBA" id="ARBA00009840"/>
    </source>
</evidence>
<dbReference type="Pfam" id="PF02646">
    <property type="entry name" value="RmuC"/>
    <property type="match status" value="1"/>
</dbReference>
<dbReference type="InterPro" id="IPR003798">
    <property type="entry name" value="DNA_recombination_RmuC"/>
</dbReference>
<keyword evidence="6" id="KW-0472">Membrane</keyword>
<protein>
    <submittedName>
        <fullName evidence="7">DNA recombination protein RmuC</fullName>
    </submittedName>
</protein>
<feature type="coiled-coil region" evidence="5">
    <location>
        <begin position="30"/>
        <end position="75"/>
    </location>
</feature>
<organism evidence="7 8">
    <name type="scientific">Marinomonas profundi</name>
    <dbReference type="NCBI Taxonomy" id="2726122"/>
    <lineage>
        <taxon>Bacteria</taxon>
        <taxon>Pseudomonadati</taxon>
        <taxon>Pseudomonadota</taxon>
        <taxon>Gammaproteobacteria</taxon>
        <taxon>Oceanospirillales</taxon>
        <taxon>Oceanospirillaceae</taxon>
        <taxon>Marinomonas</taxon>
    </lineage>
</organism>
<evidence type="ECO:0000256" key="3">
    <source>
        <dbReference type="ARBA" id="ARBA00023054"/>
    </source>
</evidence>
<accession>A0A847QZ32</accession>
<feature type="transmembrane region" description="Helical" evidence="6">
    <location>
        <begin position="12"/>
        <end position="33"/>
    </location>
</feature>
<evidence type="ECO:0000313" key="7">
    <source>
        <dbReference type="EMBL" id="NLQ16055.1"/>
    </source>
</evidence>
<dbReference type="Proteomes" id="UP000586067">
    <property type="component" value="Unassembled WGS sequence"/>
</dbReference>
<proteinExistence type="inferred from homology"/>
<dbReference type="EMBL" id="JABAEK010000001">
    <property type="protein sequence ID" value="NLQ16055.1"/>
    <property type="molecule type" value="Genomic_DNA"/>
</dbReference>
<comment type="function">
    <text evidence="1">Involved in DNA recombination.</text>
</comment>
<evidence type="ECO:0000313" key="8">
    <source>
        <dbReference type="Proteomes" id="UP000586067"/>
    </source>
</evidence>
<dbReference type="PANTHER" id="PTHR30563">
    <property type="entry name" value="DNA RECOMBINATION PROTEIN RMUC"/>
    <property type="match status" value="1"/>
</dbReference>
<reference evidence="7 8" key="1">
    <citation type="submission" date="2020-04" db="EMBL/GenBank/DDBJ databases">
        <title>Marinomonas sp. M1K-6 isolated from the deep seawater of the Mariana Trench.</title>
        <authorList>
            <person name="Li Y."/>
        </authorList>
    </citation>
    <scope>NUCLEOTIDE SEQUENCE [LARGE SCALE GENOMIC DNA]</scope>
    <source>
        <strain evidence="7 8">M1K-6</strain>
    </source>
</reference>
<evidence type="ECO:0000256" key="5">
    <source>
        <dbReference type="SAM" id="Coils"/>
    </source>
</evidence>
<dbReference type="PANTHER" id="PTHR30563:SF0">
    <property type="entry name" value="DNA RECOMBINATION PROTEIN RMUC"/>
    <property type="match status" value="1"/>
</dbReference>
<keyword evidence="4" id="KW-0233">DNA recombination</keyword>
<comment type="similarity">
    <text evidence="2">Belongs to the RmuC family.</text>
</comment>
<dbReference type="AlphaFoldDB" id="A0A847QZ32"/>
<comment type="caution">
    <text evidence="7">The sequence shown here is derived from an EMBL/GenBank/DDBJ whole genome shotgun (WGS) entry which is preliminary data.</text>
</comment>
<evidence type="ECO:0000256" key="1">
    <source>
        <dbReference type="ARBA" id="ARBA00003416"/>
    </source>
</evidence>
<name>A0A847QZ32_9GAMM</name>
<dbReference type="GO" id="GO:0006310">
    <property type="term" value="P:DNA recombination"/>
    <property type="evidence" value="ECO:0007669"/>
    <property type="project" value="UniProtKB-KW"/>
</dbReference>
<keyword evidence="3 5" id="KW-0175">Coiled coil</keyword>